<gene>
    <name evidence="3" type="ORF">HGUI_03462</name>
</gene>
<dbReference type="InterPro" id="IPR008862">
    <property type="entry name" value="Tcp11"/>
</dbReference>
<feature type="compositionally biased region" description="Polar residues" evidence="2">
    <location>
        <begin position="9"/>
        <end position="21"/>
    </location>
</feature>
<feature type="compositionally biased region" description="Polar residues" evidence="2">
    <location>
        <begin position="161"/>
        <end position="171"/>
    </location>
</feature>
<name>A0A1L0FNX6_9ASCO</name>
<dbReference type="EMBL" id="FQNF01000089">
    <property type="protein sequence ID" value="SGZ41262.1"/>
    <property type="molecule type" value="Genomic_DNA"/>
</dbReference>
<dbReference type="Pfam" id="PF05794">
    <property type="entry name" value="Tcp11"/>
    <property type="match status" value="1"/>
</dbReference>
<feature type="region of interest" description="Disordered" evidence="2">
    <location>
        <begin position="96"/>
        <end position="188"/>
    </location>
</feature>
<sequence length="821" mass="95197">MNNEDPRDSANNPRSLSNSDSTAHDILKVGGRSSSLSKIISEGKAPEMNHMVAESSAASRKSSFGKVKTSDDMACIDIKEGLTNLRFQKQNENVYKQQEDALGEHKHTKSVSKEKSAAVSLSNYTDQRNRDKRRRSISSTESGEKSERDINNDINGKKSEIPNTQVSSASTYEEDDKQLDNLNSNNGSTQIDMVYVEEVSKKKQKTSNPANSASLYDMPKSDLSSRKTYKILSPDILFYHLEDVSSDLLESLDDISKYLSCYRRLKAIDLRQIQPLINLSVLKEIELRENMKNVQLRHDIVFDPFLQFTPNLDGERGMKKKILDNKYWNYMLVELVIIFKSKEHFDPENSLLYTMFETLRDIMASLLKESEITNSKSAETEGEMATLFKIISPRTITKDLYENGTFDIIQLAEYLKFILQRLCAPMRDSLINKVYENLLDCGKLMTSQNVFEDIKLHKGILNQFRFVFKILELMKLDVANHQIRLIRPALISNCISFERMFFQQAVYPDIRFKNSALVSWLYFPLDDFNKFDNFMANNKSPIYWKNVYIADSEEFPVSLQMDVVTFYNKIYIFNILRLISCCILTKGMPVLLRFDVARLCLLRSDLRECVCLLLIKFLYKQLVFDDPEISEEDKVRLLAMYNETIHKKDITSIVSDESGSYRWTRNVNELALYILNKVKSKKSDLNIQTKEDFISQKKLLFTRNWLKKQIQPHSDVYQLLEFKIIKSVANHVQEKTKIQPDGTINRDFFETFFNMQKKDADSVNESISSQSDSLFDLREIDILKSNFYRLIGLNWCVVGEKYAELLRDKVSITYEAREDDT</sequence>
<protein>
    <recommendedName>
        <fullName evidence="5">Protein SOK1</fullName>
    </recommendedName>
</protein>
<evidence type="ECO:0000313" key="3">
    <source>
        <dbReference type="EMBL" id="SGZ41262.1"/>
    </source>
</evidence>
<dbReference type="VEuPathDB" id="FungiDB:HGUI_03462"/>
<comment type="similarity">
    <text evidence="1">Belongs to the TCP11 family.</text>
</comment>
<feature type="compositionally biased region" description="Basic and acidic residues" evidence="2">
    <location>
        <begin position="142"/>
        <end position="160"/>
    </location>
</feature>
<evidence type="ECO:0008006" key="5">
    <source>
        <dbReference type="Google" id="ProtNLM"/>
    </source>
</evidence>
<dbReference type="GO" id="GO:0010737">
    <property type="term" value="P:protein kinase A signaling"/>
    <property type="evidence" value="ECO:0007669"/>
    <property type="project" value="TreeGrafter"/>
</dbReference>
<dbReference type="Proteomes" id="UP000183365">
    <property type="component" value="Unassembled WGS sequence"/>
</dbReference>
<dbReference type="PANTHER" id="PTHR12832:SF11">
    <property type="entry name" value="LD23868P"/>
    <property type="match status" value="1"/>
</dbReference>
<feature type="compositionally biased region" description="Basic and acidic residues" evidence="2">
    <location>
        <begin position="97"/>
        <end position="116"/>
    </location>
</feature>
<dbReference type="AlphaFoldDB" id="A0A1L0FNX6"/>
<evidence type="ECO:0000256" key="2">
    <source>
        <dbReference type="SAM" id="MobiDB-lite"/>
    </source>
</evidence>
<dbReference type="OrthoDB" id="276323at2759"/>
<keyword evidence="4" id="KW-1185">Reference proteome</keyword>
<accession>A0A1L0FNX6</accession>
<proteinExistence type="inferred from homology"/>
<feature type="region of interest" description="Disordered" evidence="2">
    <location>
        <begin position="1"/>
        <end position="69"/>
    </location>
</feature>
<organism evidence="3 4">
    <name type="scientific">Hanseniaspora guilliermondii</name>
    <dbReference type="NCBI Taxonomy" id="56406"/>
    <lineage>
        <taxon>Eukaryota</taxon>
        <taxon>Fungi</taxon>
        <taxon>Dikarya</taxon>
        <taxon>Ascomycota</taxon>
        <taxon>Saccharomycotina</taxon>
        <taxon>Saccharomycetes</taxon>
        <taxon>Saccharomycodales</taxon>
        <taxon>Saccharomycodaceae</taxon>
        <taxon>Hanseniaspora</taxon>
    </lineage>
</organism>
<evidence type="ECO:0000313" key="4">
    <source>
        <dbReference type="Proteomes" id="UP000183365"/>
    </source>
</evidence>
<dbReference type="PANTHER" id="PTHR12832">
    <property type="entry name" value="TESTIS-SPECIFIC PROTEIN PBS13 T-COMPLEX 11"/>
    <property type="match status" value="1"/>
</dbReference>
<reference evidence="4" key="1">
    <citation type="submission" date="2016-11" db="EMBL/GenBank/DDBJ databases">
        <authorList>
            <person name="Guldener U."/>
        </authorList>
    </citation>
    <scope>NUCLEOTIDE SEQUENCE [LARGE SCALE GENOMIC DNA]</scope>
</reference>
<evidence type="ECO:0000256" key="1">
    <source>
        <dbReference type="ARBA" id="ARBA00010954"/>
    </source>
</evidence>